<dbReference type="AlphaFoldDB" id="A0A5E7DKB3"/>
<proteinExistence type="predicted"/>
<evidence type="ECO:0000313" key="1">
    <source>
        <dbReference type="EMBL" id="VVO17843.1"/>
    </source>
</evidence>
<dbReference type="EMBL" id="CABVIB010000022">
    <property type="protein sequence ID" value="VVO17843.1"/>
    <property type="molecule type" value="Genomic_DNA"/>
</dbReference>
<dbReference type="Proteomes" id="UP000326018">
    <property type="component" value="Unassembled WGS sequence"/>
</dbReference>
<evidence type="ECO:0000313" key="2">
    <source>
        <dbReference type="Proteomes" id="UP000326018"/>
    </source>
</evidence>
<sequence>MSIRNVTVFDKNTVARNQAVVIIRKVAAKLSLERRFSFIMAFYSGYAG</sequence>
<protein>
    <submittedName>
        <fullName evidence="1">Uncharacterized protein</fullName>
    </submittedName>
</protein>
<organism evidence="1 2">
    <name type="scientific">Pseudomonas fluorescens</name>
    <dbReference type="NCBI Taxonomy" id="294"/>
    <lineage>
        <taxon>Bacteria</taxon>
        <taxon>Pseudomonadati</taxon>
        <taxon>Pseudomonadota</taxon>
        <taxon>Gammaproteobacteria</taxon>
        <taxon>Pseudomonadales</taxon>
        <taxon>Pseudomonadaceae</taxon>
        <taxon>Pseudomonas</taxon>
    </lineage>
</organism>
<name>A0A5E7DKB3_PSEFL</name>
<accession>A0A5E7DKB3</accession>
<gene>
    <name evidence="1" type="ORF">PS712_03984</name>
</gene>
<reference evidence="1 2" key="1">
    <citation type="submission" date="2019-09" db="EMBL/GenBank/DDBJ databases">
        <authorList>
            <person name="Chandra G."/>
            <person name="Truman W A."/>
        </authorList>
    </citation>
    <scope>NUCLEOTIDE SEQUENCE [LARGE SCALE GENOMIC DNA]</scope>
    <source>
        <strain evidence="1">PS712</strain>
    </source>
</reference>